<dbReference type="InterPro" id="IPR037237">
    <property type="entry name" value="IlvD/EDD_N"/>
</dbReference>
<dbReference type="SUPFAM" id="SSF52016">
    <property type="entry name" value="LeuD/IlvD-like"/>
    <property type="match status" value="1"/>
</dbReference>
<evidence type="ECO:0000256" key="11">
    <source>
        <dbReference type="ARBA" id="ARBA00029304"/>
    </source>
</evidence>
<comment type="subunit">
    <text evidence="15">Homodimer.</text>
</comment>
<evidence type="ECO:0000256" key="14">
    <source>
        <dbReference type="ARBA" id="ARBA00029490"/>
    </source>
</evidence>
<keyword evidence="10 15" id="KW-0100">Branched-chain amino acid biosynthesis</keyword>
<dbReference type="InterPro" id="IPR000581">
    <property type="entry name" value="ILV_EDD_N"/>
</dbReference>
<keyword evidence="5 15" id="KW-0479">Metal-binding</keyword>
<keyword evidence="4 15" id="KW-0001">2Fe-2S</keyword>
<keyword evidence="6 15" id="KW-0460">Magnesium</keyword>
<comment type="catalytic activity">
    <reaction evidence="15">
        <text>(2R,3R)-2,3-dihydroxy-3-methylpentanoate = (S)-3-methyl-2-oxopentanoate + H2O</text>
        <dbReference type="Rhea" id="RHEA:27694"/>
        <dbReference type="ChEBI" id="CHEBI:15377"/>
        <dbReference type="ChEBI" id="CHEBI:35146"/>
        <dbReference type="ChEBI" id="CHEBI:49258"/>
        <dbReference type="EC" id="4.2.1.9"/>
    </reaction>
</comment>
<comment type="caution">
    <text evidence="18">The sequence shown here is derived from an EMBL/GenBank/DDBJ whole genome shotgun (WGS) entry which is preliminary data.</text>
</comment>
<evidence type="ECO:0000259" key="16">
    <source>
        <dbReference type="Pfam" id="PF00920"/>
    </source>
</evidence>
<dbReference type="InterPro" id="IPR020558">
    <property type="entry name" value="DiOHA_6PGluconate_deHydtase_CS"/>
</dbReference>
<comment type="function">
    <text evidence="15">Functions in the biosynthesis of branched-chain amino acids. Catalyzes the dehydration of (2R,3R)-2,3-dihydroxy-3-methylpentanoate (2,3-dihydroxy-3-methylvalerate) into 2-oxo-3-methylpentanoate (2-oxo-3-methylvalerate) and of (2R)-2,3-dihydroxy-3-methylbutanoate (2,3-dihydroxyisovalerate) into 2-oxo-3-methylbutanoate (2-oxoisovalerate), the penultimate precursor to L-isoleucine and L-valine, respectively.</text>
</comment>
<dbReference type="UniPathway" id="UPA00049">
    <property type="reaction ID" value="UER00061"/>
</dbReference>
<feature type="domain" description="Dihydroxy-acid/6-phosphogluconate dehydratase N-terminal" evidence="16">
    <location>
        <begin position="31"/>
        <end position="343"/>
    </location>
</feature>
<gene>
    <name evidence="15 18" type="primary">ilvD</name>
    <name evidence="18" type="ORF">ENG47_05075</name>
</gene>
<dbReference type="FunFam" id="3.50.30.80:FF:000001">
    <property type="entry name" value="Dihydroxy-acid dehydratase"/>
    <property type="match status" value="1"/>
</dbReference>
<dbReference type="GO" id="GO:0005829">
    <property type="term" value="C:cytosol"/>
    <property type="evidence" value="ECO:0007669"/>
    <property type="project" value="TreeGrafter"/>
</dbReference>
<evidence type="ECO:0000259" key="17">
    <source>
        <dbReference type="Pfam" id="PF24877"/>
    </source>
</evidence>
<name>A0A7V0MZS1_UNCAE</name>
<comment type="similarity">
    <text evidence="2 15">Belongs to the IlvD/Edd family.</text>
</comment>
<dbReference type="GO" id="GO:0004160">
    <property type="term" value="F:dihydroxy-acid dehydratase activity"/>
    <property type="evidence" value="ECO:0007669"/>
    <property type="project" value="UniProtKB-UniRule"/>
</dbReference>
<dbReference type="Gene3D" id="3.50.30.80">
    <property type="entry name" value="IlvD/EDD C-terminal domain-like"/>
    <property type="match status" value="1"/>
</dbReference>
<dbReference type="InterPro" id="IPR042096">
    <property type="entry name" value="Dihydro-acid_dehy_C"/>
</dbReference>
<feature type="modified residue" description="N6-carboxylysine" evidence="15">
    <location>
        <position position="121"/>
    </location>
</feature>
<comment type="catalytic activity">
    <reaction evidence="11">
        <text>(2R)-2,3-dihydroxy-3-methylbutanoate = 3-methyl-2-oxobutanoate + H2O</text>
        <dbReference type="Rhea" id="RHEA:24809"/>
        <dbReference type="ChEBI" id="CHEBI:11851"/>
        <dbReference type="ChEBI" id="CHEBI:15377"/>
        <dbReference type="ChEBI" id="CHEBI:49072"/>
        <dbReference type="EC" id="4.2.1.9"/>
    </reaction>
    <physiologicalReaction direction="left-to-right" evidence="11">
        <dbReference type="Rhea" id="RHEA:24810"/>
    </physiologicalReaction>
</comment>
<keyword evidence="9 15" id="KW-0456">Lyase</keyword>
<comment type="pathway">
    <text evidence="13 15">Amino-acid biosynthesis; L-isoleucine biosynthesis; L-isoleucine from 2-oxobutanoate: step 3/4.</text>
</comment>
<comment type="cofactor">
    <cofactor evidence="1 15">
        <name>Mg(2+)</name>
        <dbReference type="ChEBI" id="CHEBI:18420"/>
    </cofactor>
</comment>
<feature type="binding site" evidence="15">
    <location>
        <position position="120"/>
    </location>
    <ligand>
        <name>Mg(2+)</name>
        <dbReference type="ChEBI" id="CHEBI:18420"/>
    </ligand>
</feature>
<evidence type="ECO:0000256" key="1">
    <source>
        <dbReference type="ARBA" id="ARBA00001946"/>
    </source>
</evidence>
<dbReference type="SUPFAM" id="SSF143975">
    <property type="entry name" value="IlvD/EDD N-terminal domain-like"/>
    <property type="match status" value="1"/>
</dbReference>
<comment type="caution">
    <text evidence="15">Lacks conserved residue(s) required for the propagation of feature annotation.</text>
</comment>
<keyword evidence="8 15" id="KW-0411">Iron-sulfur</keyword>
<dbReference type="GO" id="GO:0051537">
    <property type="term" value="F:2 iron, 2 sulfur cluster binding"/>
    <property type="evidence" value="ECO:0007669"/>
    <property type="project" value="UniProtKB-UniRule"/>
</dbReference>
<reference evidence="18" key="1">
    <citation type="journal article" date="2020" name="mSystems">
        <title>Genome- and Community-Level Interaction Insights into Carbon Utilization and Element Cycling Functions of Hydrothermarchaeota in Hydrothermal Sediment.</title>
        <authorList>
            <person name="Zhou Z."/>
            <person name="Liu Y."/>
            <person name="Xu W."/>
            <person name="Pan J."/>
            <person name="Luo Z.H."/>
            <person name="Li M."/>
        </authorList>
    </citation>
    <scope>NUCLEOTIDE SEQUENCE [LARGE SCALE GENOMIC DNA]</scope>
    <source>
        <strain evidence="18">HyVt-219</strain>
    </source>
</reference>
<accession>A0A7V0MZS1</accession>
<evidence type="ECO:0000256" key="10">
    <source>
        <dbReference type="ARBA" id="ARBA00023304"/>
    </source>
</evidence>
<dbReference type="GO" id="GO:0000287">
    <property type="term" value="F:magnesium ion binding"/>
    <property type="evidence" value="ECO:0007669"/>
    <property type="project" value="UniProtKB-UniRule"/>
</dbReference>
<dbReference type="Pfam" id="PF24877">
    <property type="entry name" value="ILV_EDD_C"/>
    <property type="match status" value="1"/>
</dbReference>
<dbReference type="EMBL" id="DRBC01000311">
    <property type="protein sequence ID" value="HDN85109.1"/>
    <property type="molecule type" value="Genomic_DNA"/>
</dbReference>
<keyword evidence="7 15" id="KW-0408">Iron</keyword>
<evidence type="ECO:0000256" key="7">
    <source>
        <dbReference type="ARBA" id="ARBA00023004"/>
    </source>
</evidence>
<evidence type="ECO:0000256" key="15">
    <source>
        <dbReference type="HAMAP-Rule" id="MF_00012"/>
    </source>
</evidence>
<evidence type="ECO:0000256" key="5">
    <source>
        <dbReference type="ARBA" id="ARBA00022723"/>
    </source>
</evidence>
<dbReference type="Proteomes" id="UP000885660">
    <property type="component" value="Unassembled WGS sequence"/>
</dbReference>
<dbReference type="PANTHER" id="PTHR43661:SF3">
    <property type="entry name" value="D-XYLONATE DEHYDRATASE YAGF-RELATED"/>
    <property type="match status" value="1"/>
</dbReference>
<proteinExistence type="inferred from homology"/>
<dbReference type="InterPro" id="IPR004404">
    <property type="entry name" value="DihydroxyA_deHydtase"/>
</dbReference>
<evidence type="ECO:0000256" key="3">
    <source>
        <dbReference type="ARBA" id="ARBA00022605"/>
    </source>
</evidence>
<dbReference type="PANTHER" id="PTHR43661">
    <property type="entry name" value="D-XYLONATE DEHYDRATASE"/>
    <property type="match status" value="1"/>
</dbReference>
<feature type="binding site" description="via carbamate group" evidence="15">
    <location>
        <position position="121"/>
    </location>
    <ligand>
        <name>Mg(2+)</name>
        <dbReference type="ChEBI" id="CHEBI:18420"/>
    </ligand>
</feature>
<dbReference type="GO" id="GO:0009097">
    <property type="term" value="P:isoleucine biosynthetic process"/>
    <property type="evidence" value="ECO:0007669"/>
    <property type="project" value="UniProtKB-UniRule"/>
</dbReference>
<evidence type="ECO:0000256" key="12">
    <source>
        <dbReference type="ARBA" id="ARBA00029436"/>
    </source>
</evidence>
<dbReference type="EC" id="4.2.1.9" evidence="14 15"/>
<feature type="domain" description="Dihydroxy-acid/6-phosphogluconate dehydratase C-terminal" evidence="17">
    <location>
        <begin position="356"/>
        <end position="547"/>
    </location>
</feature>
<feature type="active site" description="Proton acceptor" evidence="15">
    <location>
        <position position="466"/>
    </location>
</feature>
<dbReference type="AlphaFoldDB" id="A0A7V0MZS1"/>
<dbReference type="NCBIfam" id="NF002068">
    <property type="entry name" value="PRK00911.1"/>
    <property type="match status" value="1"/>
</dbReference>
<feature type="binding site" evidence="15">
    <location>
        <position position="78"/>
    </location>
    <ligand>
        <name>Mg(2+)</name>
        <dbReference type="ChEBI" id="CHEBI:18420"/>
    </ligand>
</feature>
<dbReference type="Pfam" id="PF00920">
    <property type="entry name" value="ILVD_EDD_N"/>
    <property type="match status" value="1"/>
</dbReference>
<protein>
    <recommendedName>
        <fullName evidence="14 15">Dihydroxy-acid dehydratase</fullName>
        <shortName evidence="15">DAD</shortName>
        <ecNumber evidence="14 15">4.2.1.9</ecNumber>
    </recommendedName>
</protein>
<sequence length="551" mass="59283">MRSDSVKNGIERTPHRALLYATGISPSAIKKPFIGVASSFSDIVPGHTTMRDIERFVERGVEAGGGYPFVFGIPSICDGIAMGHSGMKYSLPLRELIADSIESVANAHCFDGLVLITNCDKITPGMLMAAARLNIPSVVVTVGPMLSGRYSGRRLSYVRDSFEAVGRFKKGEIDEEELSHLEIEACPGTGSCQGLYTANTMACLTEVLGMSLPGSGSALAVSAKKRRIAYESGIRVVELVRNNICPRDIMTRSSFENAIKVDMALGGSTNTVLHLLAISKEAEVDLSLKDFDEIGRKVPHLVNLRPGGDYFMEDLEWAGGIPALLKSMQNVLSDCLTVSGKSILDIAKKATIYDQDVIRSWDNPYEREGGIAVLFGSLAPEGAIVKRSAVADSVKKFRGRARVFNQEEEAVKALFDKKIKPGEVIVIRYEGPRGGPGMREMLSPTATVVGMGLSNSVALITDGRFSGGTRGPCIGHICPEAAAGGPIGLLEDGDIIVIDIPERKIDVEIPESEIKKRREKWQPLPAKVKTGYLARYATLVGPASEGASLKK</sequence>
<evidence type="ECO:0000256" key="9">
    <source>
        <dbReference type="ARBA" id="ARBA00023239"/>
    </source>
</evidence>
<comment type="pathway">
    <text evidence="12 15">Amino-acid biosynthesis; L-valine biosynthesis; L-valine from pyruvate: step 3/4.</text>
</comment>
<evidence type="ECO:0000313" key="18">
    <source>
        <dbReference type="EMBL" id="HDN85109.1"/>
    </source>
</evidence>
<organism evidence="18">
    <name type="scientific">Aerophobetes bacterium</name>
    <dbReference type="NCBI Taxonomy" id="2030807"/>
    <lineage>
        <taxon>Bacteria</taxon>
        <taxon>Candidatus Aerophobota</taxon>
    </lineage>
</organism>
<keyword evidence="3 15" id="KW-0028">Amino-acid biosynthesis</keyword>
<feature type="binding site" evidence="15">
    <location>
        <position position="440"/>
    </location>
    <ligand>
        <name>Mg(2+)</name>
        <dbReference type="ChEBI" id="CHEBI:18420"/>
    </ligand>
</feature>
<dbReference type="GO" id="GO:0009099">
    <property type="term" value="P:L-valine biosynthetic process"/>
    <property type="evidence" value="ECO:0007669"/>
    <property type="project" value="UniProtKB-UniRule"/>
</dbReference>
<evidence type="ECO:0000256" key="4">
    <source>
        <dbReference type="ARBA" id="ARBA00022714"/>
    </source>
</evidence>
<dbReference type="InterPro" id="IPR056740">
    <property type="entry name" value="ILV_EDD_C"/>
</dbReference>
<dbReference type="PROSITE" id="PS00887">
    <property type="entry name" value="ILVD_EDD_2"/>
    <property type="match status" value="1"/>
</dbReference>
<evidence type="ECO:0000256" key="8">
    <source>
        <dbReference type="ARBA" id="ARBA00023014"/>
    </source>
</evidence>
<evidence type="ECO:0000256" key="13">
    <source>
        <dbReference type="ARBA" id="ARBA00029437"/>
    </source>
</evidence>
<dbReference type="PROSITE" id="PS00886">
    <property type="entry name" value="ILVD_EDD_1"/>
    <property type="match status" value="1"/>
</dbReference>
<dbReference type="UniPathway" id="UPA00047">
    <property type="reaction ID" value="UER00057"/>
</dbReference>
<dbReference type="NCBIfam" id="TIGR00110">
    <property type="entry name" value="ilvD"/>
    <property type="match status" value="1"/>
</dbReference>
<dbReference type="HAMAP" id="MF_00012">
    <property type="entry name" value="IlvD"/>
    <property type="match status" value="1"/>
</dbReference>
<evidence type="ECO:0000256" key="6">
    <source>
        <dbReference type="ARBA" id="ARBA00022842"/>
    </source>
</evidence>
<evidence type="ECO:0000256" key="2">
    <source>
        <dbReference type="ARBA" id="ARBA00006486"/>
    </source>
</evidence>
<comment type="cofactor">
    <cofactor evidence="15">
        <name>[2Fe-2S] cluster</name>
        <dbReference type="ChEBI" id="CHEBI:190135"/>
    </cofactor>
    <text evidence="15">Binds 1 [2Fe-2S] cluster per subunit. This cluster acts as a Lewis acid cofactor.</text>
</comment>